<dbReference type="HOGENOM" id="CLU_1489456_0_0_1"/>
<evidence type="ECO:0000256" key="1">
    <source>
        <dbReference type="SAM" id="MobiDB-lite"/>
    </source>
</evidence>
<keyword evidence="3" id="KW-1185">Reference proteome</keyword>
<dbReference type="AlphaFoldDB" id="A0A0C9SM52"/>
<reference evidence="3" key="2">
    <citation type="submission" date="2015-01" db="EMBL/GenBank/DDBJ databases">
        <title>Evolutionary Origins and Diversification of the Mycorrhizal Mutualists.</title>
        <authorList>
            <consortium name="DOE Joint Genome Institute"/>
            <consortium name="Mycorrhizal Genomics Consortium"/>
            <person name="Kohler A."/>
            <person name="Kuo A."/>
            <person name="Nagy L.G."/>
            <person name="Floudas D."/>
            <person name="Copeland A."/>
            <person name="Barry K.W."/>
            <person name="Cichocki N."/>
            <person name="Veneault-Fourrey C."/>
            <person name="LaButti K."/>
            <person name="Lindquist E.A."/>
            <person name="Lipzen A."/>
            <person name="Lundell T."/>
            <person name="Morin E."/>
            <person name="Murat C."/>
            <person name="Riley R."/>
            <person name="Ohm R."/>
            <person name="Sun H."/>
            <person name="Tunlid A."/>
            <person name="Henrissat B."/>
            <person name="Grigoriev I.V."/>
            <person name="Hibbett D.S."/>
            <person name="Martin F."/>
        </authorList>
    </citation>
    <scope>NUCLEOTIDE SEQUENCE [LARGE SCALE GENOMIC DNA]</scope>
    <source>
        <strain evidence="3">ATCC 200175</strain>
    </source>
</reference>
<organism evidence="2 3">
    <name type="scientific">Paxillus involutus ATCC 200175</name>
    <dbReference type="NCBI Taxonomy" id="664439"/>
    <lineage>
        <taxon>Eukaryota</taxon>
        <taxon>Fungi</taxon>
        <taxon>Dikarya</taxon>
        <taxon>Basidiomycota</taxon>
        <taxon>Agaricomycotina</taxon>
        <taxon>Agaricomycetes</taxon>
        <taxon>Agaricomycetidae</taxon>
        <taxon>Boletales</taxon>
        <taxon>Paxilineae</taxon>
        <taxon>Paxillaceae</taxon>
        <taxon>Paxillus</taxon>
    </lineage>
</organism>
<dbReference type="Proteomes" id="UP000053647">
    <property type="component" value="Unassembled WGS sequence"/>
</dbReference>
<name>A0A0C9SM52_PAXIN</name>
<dbReference type="EMBL" id="KN820879">
    <property type="protein sequence ID" value="KIJ05569.1"/>
    <property type="molecule type" value="Genomic_DNA"/>
</dbReference>
<feature type="region of interest" description="Disordered" evidence="1">
    <location>
        <begin position="61"/>
        <end position="82"/>
    </location>
</feature>
<sequence>MDKKERYEGRNTVPGIKLTENPPVLTTLMFQGHETHDSKNKSTGDVLGTDTLLTQSLKTVSDRDVKSTERGGVTRDTKSADQSEKGMKLITLHGRMKTRGWELTHVWTEWPCKIDTSARVESRKEWLDKQLTCVQCRENVPKMHQIAPGDDKYVSWRACAERELTKETNRREDEDVDRMSA</sequence>
<accession>A0A0C9SM52</accession>
<proteinExistence type="predicted"/>
<reference evidence="2 3" key="1">
    <citation type="submission" date="2014-06" db="EMBL/GenBank/DDBJ databases">
        <authorList>
            <consortium name="DOE Joint Genome Institute"/>
            <person name="Kuo A."/>
            <person name="Kohler A."/>
            <person name="Nagy L.G."/>
            <person name="Floudas D."/>
            <person name="Copeland A."/>
            <person name="Barry K.W."/>
            <person name="Cichocki N."/>
            <person name="Veneault-Fourrey C."/>
            <person name="LaButti K."/>
            <person name="Lindquist E.A."/>
            <person name="Lipzen A."/>
            <person name="Lundell T."/>
            <person name="Morin E."/>
            <person name="Murat C."/>
            <person name="Sun H."/>
            <person name="Tunlid A."/>
            <person name="Henrissat B."/>
            <person name="Grigoriev I.V."/>
            <person name="Hibbett D.S."/>
            <person name="Martin F."/>
            <person name="Nordberg H.P."/>
            <person name="Cantor M.N."/>
            <person name="Hua S.X."/>
        </authorList>
    </citation>
    <scope>NUCLEOTIDE SEQUENCE [LARGE SCALE GENOMIC DNA]</scope>
    <source>
        <strain evidence="2 3">ATCC 200175</strain>
    </source>
</reference>
<evidence type="ECO:0000313" key="3">
    <source>
        <dbReference type="Proteomes" id="UP000053647"/>
    </source>
</evidence>
<gene>
    <name evidence="2" type="ORF">PAXINDRAFT_159001</name>
</gene>
<feature type="region of interest" description="Disordered" evidence="1">
    <location>
        <begin position="1"/>
        <end position="20"/>
    </location>
</feature>
<protein>
    <submittedName>
        <fullName evidence="2">Uncharacterized protein</fullName>
    </submittedName>
</protein>
<evidence type="ECO:0000313" key="2">
    <source>
        <dbReference type="EMBL" id="KIJ05569.1"/>
    </source>
</evidence>